<name>A0A183UQ66_TOXCA</name>
<evidence type="ECO:0000313" key="4">
    <source>
        <dbReference type="WBParaSite" id="TCNE_0001063601-mRNA-1"/>
    </source>
</evidence>
<accession>A0A183UQ66</accession>
<organism evidence="3 4">
    <name type="scientific">Toxocara canis</name>
    <name type="common">Canine roundworm</name>
    <dbReference type="NCBI Taxonomy" id="6265"/>
    <lineage>
        <taxon>Eukaryota</taxon>
        <taxon>Metazoa</taxon>
        <taxon>Ecdysozoa</taxon>
        <taxon>Nematoda</taxon>
        <taxon>Chromadorea</taxon>
        <taxon>Rhabditida</taxon>
        <taxon>Spirurina</taxon>
        <taxon>Ascaridomorpha</taxon>
        <taxon>Ascaridoidea</taxon>
        <taxon>Toxocaridae</taxon>
        <taxon>Toxocara</taxon>
    </lineage>
</organism>
<dbReference type="EMBL" id="UYWY01020566">
    <property type="protein sequence ID" value="VDM41957.1"/>
    <property type="molecule type" value="Genomic_DNA"/>
</dbReference>
<proteinExistence type="predicted"/>
<keyword evidence="3" id="KW-1185">Reference proteome</keyword>
<protein>
    <submittedName>
        <fullName evidence="4">Secreted protein</fullName>
    </submittedName>
</protein>
<dbReference type="WBParaSite" id="TCNE_0001063601-mRNA-1">
    <property type="protein sequence ID" value="TCNE_0001063601-mRNA-1"/>
    <property type="gene ID" value="TCNE_0001063601"/>
</dbReference>
<reference evidence="2 3" key="2">
    <citation type="submission" date="2018-11" db="EMBL/GenBank/DDBJ databases">
        <authorList>
            <consortium name="Pathogen Informatics"/>
        </authorList>
    </citation>
    <scope>NUCLEOTIDE SEQUENCE [LARGE SCALE GENOMIC DNA]</scope>
</reference>
<evidence type="ECO:0000256" key="1">
    <source>
        <dbReference type="SAM" id="SignalP"/>
    </source>
</evidence>
<feature type="signal peptide" evidence="1">
    <location>
        <begin position="1"/>
        <end position="16"/>
    </location>
</feature>
<evidence type="ECO:0000313" key="3">
    <source>
        <dbReference type="Proteomes" id="UP000050794"/>
    </source>
</evidence>
<dbReference type="AlphaFoldDB" id="A0A183UQ66"/>
<sequence>MIMSILLGTVLSITSSRHPLAAMISFVPRMDIGVNVFGEASCRGCAFVVNTVMADVTAGYYAVSFVKTQ</sequence>
<gene>
    <name evidence="2" type="ORF">TCNE_LOCUS10636</name>
</gene>
<reference evidence="4" key="1">
    <citation type="submission" date="2016-06" db="UniProtKB">
        <authorList>
            <consortium name="WormBaseParasite"/>
        </authorList>
    </citation>
    <scope>IDENTIFICATION</scope>
</reference>
<feature type="chain" id="PRO_5044553331" evidence="1">
    <location>
        <begin position="17"/>
        <end position="69"/>
    </location>
</feature>
<keyword evidence="1" id="KW-0732">Signal</keyword>
<dbReference type="Proteomes" id="UP000050794">
    <property type="component" value="Unassembled WGS sequence"/>
</dbReference>
<evidence type="ECO:0000313" key="2">
    <source>
        <dbReference type="EMBL" id="VDM41957.1"/>
    </source>
</evidence>